<dbReference type="InterPro" id="IPR011701">
    <property type="entry name" value="MFS"/>
</dbReference>
<keyword evidence="3" id="KW-1185">Reference proteome</keyword>
<accession>A0A8R1YDK4</accession>
<name>A0A2A6BCH5_PRIPA</name>
<protein>
    <submittedName>
        <fullName evidence="2">Membrane transporter</fullName>
    </submittedName>
</protein>
<dbReference type="InterPro" id="IPR036259">
    <property type="entry name" value="MFS_trans_sf"/>
</dbReference>
<dbReference type="AlphaFoldDB" id="A0A2A6BCH5"/>
<dbReference type="PANTHER" id="PTHR45757:SF5">
    <property type="entry name" value="MAJOR FACILITATOR SUPERFAMILY (MFS) PROFILE DOMAIN-CONTAINING PROTEIN"/>
    <property type="match status" value="1"/>
</dbReference>
<gene>
    <name evidence="2" type="primary">WBGene00105424</name>
</gene>
<dbReference type="PROSITE" id="PS50850">
    <property type="entry name" value="MFS"/>
    <property type="match status" value="1"/>
</dbReference>
<reference evidence="3" key="1">
    <citation type="journal article" date="2008" name="Nat. Genet.">
        <title>The Pristionchus pacificus genome provides a unique perspective on nematode lifestyle and parasitism.</title>
        <authorList>
            <person name="Dieterich C."/>
            <person name="Clifton S.W."/>
            <person name="Schuster L.N."/>
            <person name="Chinwalla A."/>
            <person name="Delehaunty K."/>
            <person name="Dinkelacker I."/>
            <person name="Fulton L."/>
            <person name="Fulton R."/>
            <person name="Godfrey J."/>
            <person name="Minx P."/>
            <person name="Mitreva M."/>
            <person name="Roeseler W."/>
            <person name="Tian H."/>
            <person name="Witte H."/>
            <person name="Yang S.P."/>
            <person name="Wilson R.K."/>
            <person name="Sommer R.J."/>
        </authorList>
    </citation>
    <scope>NUCLEOTIDE SEQUENCE [LARGE SCALE GENOMIC DNA]</scope>
    <source>
        <strain evidence="3">PS312</strain>
    </source>
</reference>
<dbReference type="GO" id="GO:0016020">
    <property type="term" value="C:membrane"/>
    <property type="evidence" value="ECO:0007669"/>
    <property type="project" value="UniProtKB-SubCell"/>
</dbReference>
<dbReference type="GO" id="GO:0022857">
    <property type="term" value="F:transmembrane transporter activity"/>
    <property type="evidence" value="ECO:0007669"/>
    <property type="project" value="InterPro"/>
</dbReference>
<dbReference type="OrthoDB" id="2985014at2759"/>
<evidence type="ECO:0000256" key="1">
    <source>
        <dbReference type="ARBA" id="ARBA00004141"/>
    </source>
</evidence>
<evidence type="ECO:0000313" key="2">
    <source>
        <dbReference type="EnsemblMetazoa" id="PPA15870.1"/>
    </source>
</evidence>
<dbReference type="SUPFAM" id="SSF103473">
    <property type="entry name" value="MFS general substrate transporter"/>
    <property type="match status" value="1"/>
</dbReference>
<reference evidence="2" key="2">
    <citation type="submission" date="2022-06" db="UniProtKB">
        <authorList>
            <consortium name="EnsemblMetazoa"/>
        </authorList>
    </citation>
    <scope>IDENTIFICATION</scope>
    <source>
        <strain evidence="2">PS312</strain>
    </source>
</reference>
<dbReference type="Gene3D" id="1.20.1250.20">
    <property type="entry name" value="MFS general substrate transporter like domains"/>
    <property type="match status" value="2"/>
</dbReference>
<sequence>MDGILARVRSLRNYYRYVIVVVTFIMLGSLMIGPDVFTYTMVYMENNSTDGNSSFRIYNDVDKNWLITSMAVGTLIGMYPFNWLFSRYGAQFTIIGAGLLCTASTCLVPLSLDFSFPAAIIVRIIQGISYSADFGLVGLVVSNWSPIGETAIILALLSSFTFLKASVQLPLAAYMLGAYGWRSIYYAIGGIIAGSTALWAIVYRDDPRTSPATAIEVVHIQRGKEKKEGRVSVPYRRILSDYRIYALWAAALVDTAASIMLMTYSSKFFAKLGFDSTGTALATSLPGYAFIVGKILTGILSDAIKIVSETTKIRICTFISLQLSAFVLLAIALTIEGDKSIQVAFQVIFQFLIGANVGAFYKGGVLMSGPYAFFVIGNVQLFKSLSSLIEPLLFGWIVSNNELSEWQTFYYIHVGVLTLGTIIYIPFVTTKNRYMDDDKQQGSDDSEEASEHYKL</sequence>
<dbReference type="EnsemblMetazoa" id="PPA15870.1">
    <property type="protein sequence ID" value="PPA15870.1"/>
    <property type="gene ID" value="WBGene00105424"/>
</dbReference>
<dbReference type="Pfam" id="PF07690">
    <property type="entry name" value="MFS_1"/>
    <property type="match status" value="1"/>
</dbReference>
<dbReference type="PANTHER" id="PTHR45757">
    <property type="entry name" value="PROTEIN CBG23364-RELATED"/>
    <property type="match status" value="1"/>
</dbReference>
<comment type="subcellular location">
    <subcellularLocation>
        <location evidence="1">Membrane</location>
        <topology evidence="1">Multi-pass membrane protein</topology>
    </subcellularLocation>
</comment>
<proteinExistence type="predicted"/>
<organism evidence="2 3">
    <name type="scientific">Pristionchus pacificus</name>
    <name type="common">Parasitic nematode worm</name>
    <dbReference type="NCBI Taxonomy" id="54126"/>
    <lineage>
        <taxon>Eukaryota</taxon>
        <taxon>Metazoa</taxon>
        <taxon>Ecdysozoa</taxon>
        <taxon>Nematoda</taxon>
        <taxon>Chromadorea</taxon>
        <taxon>Rhabditida</taxon>
        <taxon>Rhabditina</taxon>
        <taxon>Diplogasteromorpha</taxon>
        <taxon>Diplogasteroidea</taxon>
        <taxon>Neodiplogasteridae</taxon>
        <taxon>Pristionchus</taxon>
    </lineage>
</organism>
<dbReference type="Proteomes" id="UP000005239">
    <property type="component" value="Unassembled WGS sequence"/>
</dbReference>
<accession>A0A2A6BCH5</accession>
<dbReference type="InterPro" id="IPR020846">
    <property type="entry name" value="MFS_dom"/>
</dbReference>
<evidence type="ECO:0000313" key="3">
    <source>
        <dbReference type="Proteomes" id="UP000005239"/>
    </source>
</evidence>